<dbReference type="AlphaFoldDB" id="A0A8H9C873"/>
<keyword evidence="2" id="KW-0732">Signal</keyword>
<evidence type="ECO:0000313" key="3">
    <source>
        <dbReference type="EMBL" id="BCM86972.1"/>
    </source>
</evidence>
<evidence type="ECO:0000256" key="2">
    <source>
        <dbReference type="SAM" id="SignalP"/>
    </source>
</evidence>
<organism evidence="3 4">
    <name type="scientific">Methylobacterium indicum</name>
    <dbReference type="NCBI Taxonomy" id="1775910"/>
    <lineage>
        <taxon>Bacteria</taxon>
        <taxon>Pseudomonadati</taxon>
        <taxon>Pseudomonadota</taxon>
        <taxon>Alphaproteobacteria</taxon>
        <taxon>Hyphomicrobiales</taxon>
        <taxon>Methylobacteriaceae</taxon>
        <taxon>Methylobacterium</taxon>
    </lineage>
</organism>
<evidence type="ECO:0008006" key="5">
    <source>
        <dbReference type="Google" id="ProtNLM"/>
    </source>
</evidence>
<reference evidence="3" key="1">
    <citation type="submission" date="2020-11" db="EMBL/GenBank/DDBJ databases">
        <title>Complete genome sequence of a novel pathogenic Methylobacterium strain isolated from rice in Vietnam.</title>
        <authorList>
            <person name="Lai K."/>
            <person name="Okazaki S."/>
            <person name="Higashi K."/>
            <person name="Mori H."/>
            <person name="Toyoda A."/>
            <person name="Kurokawa K."/>
        </authorList>
    </citation>
    <scope>NUCLEOTIDE SEQUENCE</scope>
    <source>
        <strain evidence="3">VL1</strain>
    </source>
</reference>
<gene>
    <name evidence="3" type="ORF">mvi_54330</name>
</gene>
<evidence type="ECO:0000256" key="1">
    <source>
        <dbReference type="SAM" id="MobiDB-lite"/>
    </source>
</evidence>
<dbReference type="RefSeq" id="WP_207180010.1">
    <property type="nucleotide sequence ID" value="NZ_AP024145.1"/>
</dbReference>
<feature type="chain" id="PRO_5034301092" description="Type IV secretion system protein DotC" evidence="2">
    <location>
        <begin position="21"/>
        <end position="368"/>
    </location>
</feature>
<feature type="region of interest" description="Disordered" evidence="1">
    <location>
        <begin position="99"/>
        <end position="128"/>
    </location>
</feature>
<dbReference type="InterPro" id="IPR031618">
    <property type="entry name" value="T4SS_TraI"/>
</dbReference>
<feature type="compositionally biased region" description="Gly residues" evidence="1">
    <location>
        <begin position="99"/>
        <end position="117"/>
    </location>
</feature>
<evidence type="ECO:0000313" key="4">
    <source>
        <dbReference type="Proteomes" id="UP000663508"/>
    </source>
</evidence>
<accession>A0A8H9C873</accession>
<dbReference type="Pfam" id="PF16932">
    <property type="entry name" value="T4SS_TraI"/>
    <property type="match status" value="1"/>
</dbReference>
<dbReference type="Proteomes" id="UP000663508">
    <property type="component" value="Chromosome"/>
</dbReference>
<name>A0A8H9C873_9HYPH</name>
<dbReference type="EMBL" id="AP024145">
    <property type="protein sequence ID" value="BCM86972.1"/>
    <property type="molecule type" value="Genomic_DNA"/>
</dbReference>
<sequence>MRLAILAAALATLTGGPVLAQLNPIVAATQVPGVPVAPYGVPYGAPPYGYGGVYPPYQTQNPGLNALTQGQANPNIATRAGATPMQGLLGGGMSGAGLGGGGGQGAGQGGGAPGGGSAALPTPDPATSYELLQDPGSPVFGRYGALQSKNGDLRQQILAQAARGVGIRQGFAEETARLNAELDGVYGAELDRRYDFGPLMIERLVVPPVITELQRLGERVGDRTLYLTLGAFEIVRPARLALRPPDWRDYLYNTGVPPAPPGPAAAVRPEDSTEEGVWSVALEAGLAVGIAEARASFAANFNRLDRDYTGMGRYHDLARSGAVSLPSVDRTSHPVRIAAGGARAFVGERIIHLTVSPKFRAATPAAFR</sequence>
<protein>
    <recommendedName>
        <fullName evidence="5">Type IV secretion system protein DotC</fullName>
    </recommendedName>
</protein>
<feature type="signal peptide" evidence="2">
    <location>
        <begin position="1"/>
        <end position="20"/>
    </location>
</feature>
<dbReference type="KEGG" id="mind:mvi_54330"/>
<proteinExistence type="predicted"/>